<comment type="caution">
    <text evidence="1">The sequence shown here is derived from an EMBL/GenBank/DDBJ whole genome shotgun (WGS) entry which is preliminary data.</text>
</comment>
<reference evidence="1 2" key="1">
    <citation type="journal article" date="2014" name="Am. J. Bot.">
        <title>Genome assembly and annotation for red clover (Trifolium pratense; Fabaceae).</title>
        <authorList>
            <person name="Istvanek J."/>
            <person name="Jaros M."/>
            <person name="Krenek A."/>
            <person name="Repkova J."/>
        </authorList>
    </citation>
    <scope>NUCLEOTIDE SEQUENCE [LARGE SCALE GENOMIC DNA]</scope>
    <source>
        <strain evidence="2">cv. Tatra</strain>
        <tissue evidence="1">Young leaves</tissue>
    </source>
</reference>
<proteinExistence type="predicted"/>
<name>A0A2K3N5T8_TRIPR</name>
<organism evidence="1 2">
    <name type="scientific">Trifolium pratense</name>
    <name type="common">Red clover</name>
    <dbReference type="NCBI Taxonomy" id="57577"/>
    <lineage>
        <taxon>Eukaryota</taxon>
        <taxon>Viridiplantae</taxon>
        <taxon>Streptophyta</taxon>
        <taxon>Embryophyta</taxon>
        <taxon>Tracheophyta</taxon>
        <taxon>Spermatophyta</taxon>
        <taxon>Magnoliopsida</taxon>
        <taxon>eudicotyledons</taxon>
        <taxon>Gunneridae</taxon>
        <taxon>Pentapetalae</taxon>
        <taxon>rosids</taxon>
        <taxon>fabids</taxon>
        <taxon>Fabales</taxon>
        <taxon>Fabaceae</taxon>
        <taxon>Papilionoideae</taxon>
        <taxon>50 kb inversion clade</taxon>
        <taxon>NPAAA clade</taxon>
        <taxon>Hologalegina</taxon>
        <taxon>IRL clade</taxon>
        <taxon>Trifolieae</taxon>
        <taxon>Trifolium</taxon>
    </lineage>
</organism>
<dbReference type="EMBL" id="ASHM01016612">
    <property type="protein sequence ID" value="PNX98413.1"/>
    <property type="molecule type" value="Genomic_DNA"/>
</dbReference>
<dbReference type="Proteomes" id="UP000236291">
    <property type="component" value="Unassembled WGS sequence"/>
</dbReference>
<dbReference type="AlphaFoldDB" id="A0A2K3N5T8"/>
<evidence type="ECO:0000313" key="2">
    <source>
        <dbReference type="Proteomes" id="UP000236291"/>
    </source>
</evidence>
<reference evidence="1 2" key="2">
    <citation type="journal article" date="2017" name="Front. Plant Sci.">
        <title>Gene Classification and Mining of Molecular Markers Useful in Red Clover (Trifolium pratense) Breeding.</title>
        <authorList>
            <person name="Istvanek J."/>
            <person name="Dluhosova J."/>
            <person name="Dluhos P."/>
            <person name="Patkova L."/>
            <person name="Nedelnik J."/>
            <person name="Repkova J."/>
        </authorList>
    </citation>
    <scope>NUCLEOTIDE SEQUENCE [LARGE SCALE GENOMIC DNA]</scope>
    <source>
        <strain evidence="2">cv. Tatra</strain>
        <tissue evidence="1">Young leaves</tissue>
    </source>
</reference>
<evidence type="ECO:0000313" key="1">
    <source>
        <dbReference type="EMBL" id="PNX98413.1"/>
    </source>
</evidence>
<gene>
    <name evidence="1" type="ORF">L195_g021660</name>
</gene>
<protein>
    <submittedName>
        <fullName evidence="1">Uncharacterized protein</fullName>
    </submittedName>
</protein>
<accession>A0A2K3N5T8</accession>
<sequence>MVSIALLLFRPNPNFVLLLPVVEPDRLDSFPSPPASHFVSFFFFLVAGMKTPDRPDFPQCPPPALLLSGSGFFASFQSSWSTGKKEMNECSFGKMYKNTPTETKAKGVRLRERFAKESCGAVKGFPLGFPAPWSSPNCGRGEPTYKHEEKKRGERVPCLRLRCQGGRRRPQVEATEALVIQLTPPVRACCHAGKSRAFGLTYYWI</sequence>